<proteinExistence type="predicted"/>
<protein>
    <submittedName>
        <fullName evidence="2">Uncharacterized protein</fullName>
    </submittedName>
</protein>
<evidence type="ECO:0000256" key="1">
    <source>
        <dbReference type="SAM" id="MobiDB-lite"/>
    </source>
</evidence>
<feature type="region of interest" description="Disordered" evidence="1">
    <location>
        <begin position="13"/>
        <end position="42"/>
    </location>
</feature>
<feature type="compositionally biased region" description="Basic and acidic residues" evidence="1">
    <location>
        <begin position="29"/>
        <end position="42"/>
    </location>
</feature>
<name>A0ABM7WH85_9ACTN</name>
<organism evidence="2 3">
    <name type="scientific">Raoultibacter timonensis</name>
    <dbReference type="NCBI Taxonomy" id="1907662"/>
    <lineage>
        <taxon>Bacteria</taxon>
        <taxon>Bacillati</taxon>
        <taxon>Actinomycetota</taxon>
        <taxon>Coriobacteriia</taxon>
        <taxon>Eggerthellales</taxon>
        <taxon>Eggerthellaceae</taxon>
        <taxon>Raoultibacter</taxon>
    </lineage>
</organism>
<dbReference type="EMBL" id="AP025564">
    <property type="protein sequence ID" value="BDE95610.1"/>
    <property type="molecule type" value="Genomic_DNA"/>
</dbReference>
<sequence length="61" mass="6925">MAAMLLLHFVEETLRNEDDDDEDDDGHDDPDSLDRNSPEDCFHALNPFVQAPARGAERVEK</sequence>
<evidence type="ECO:0000313" key="3">
    <source>
        <dbReference type="Proteomes" id="UP001320544"/>
    </source>
</evidence>
<dbReference type="Proteomes" id="UP001320544">
    <property type="component" value="Chromosome"/>
</dbReference>
<evidence type="ECO:0000313" key="2">
    <source>
        <dbReference type="EMBL" id="BDE95610.1"/>
    </source>
</evidence>
<feature type="compositionally biased region" description="Acidic residues" evidence="1">
    <location>
        <begin position="17"/>
        <end position="28"/>
    </location>
</feature>
<keyword evidence="3" id="KW-1185">Reference proteome</keyword>
<gene>
    <name evidence="2" type="ORF">CE91St30_09430</name>
</gene>
<reference evidence="2 3" key="1">
    <citation type="submission" date="2022-01" db="EMBL/GenBank/DDBJ databases">
        <title>Novel bile acid biosynthetic pathways are enriched in the microbiome of centenarians.</title>
        <authorList>
            <person name="Sato Y."/>
            <person name="Atarashi K."/>
            <person name="Plichta R.D."/>
            <person name="Arai Y."/>
            <person name="Sasajima S."/>
            <person name="Kearney M.S."/>
            <person name="Suda W."/>
            <person name="Takeshita K."/>
            <person name="Sasaki T."/>
            <person name="Okamoto S."/>
            <person name="Skelly N.A."/>
            <person name="Okamura Y."/>
            <person name="Vlamakis H."/>
            <person name="Li Y."/>
            <person name="Tanoue T."/>
            <person name="Takei H."/>
            <person name="Nittono H."/>
            <person name="Narushima S."/>
            <person name="Irie J."/>
            <person name="Itoh H."/>
            <person name="Moriya K."/>
            <person name="Sugiura Y."/>
            <person name="Suematsu M."/>
            <person name="Moritoki N."/>
            <person name="Shibata S."/>
            <person name="Littman R.D."/>
            <person name="Fischbach A.M."/>
            <person name="Uwamino Y."/>
            <person name="Inoue T."/>
            <person name="Honda A."/>
            <person name="Hattori M."/>
            <person name="Murai T."/>
            <person name="Xavier J.R."/>
            <person name="Hirose N."/>
            <person name="Honda K."/>
        </authorList>
    </citation>
    <scope>NUCLEOTIDE SEQUENCE [LARGE SCALE GENOMIC DNA]</scope>
    <source>
        <strain evidence="2 3">CE91-St30</strain>
    </source>
</reference>
<accession>A0ABM7WH85</accession>